<keyword evidence="4 5" id="KW-0472">Membrane</keyword>
<evidence type="ECO:0000259" key="7">
    <source>
        <dbReference type="PROSITE" id="PS50922"/>
    </source>
</evidence>
<dbReference type="GO" id="GO:0005789">
    <property type="term" value="C:endoplasmic reticulum membrane"/>
    <property type="evidence" value="ECO:0007669"/>
    <property type="project" value="UniProtKB-SubCell"/>
</dbReference>
<dbReference type="STRING" id="3469.A0A4Y7KS97"/>
<evidence type="ECO:0000256" key="3">
    <source>
        <dbReference type="ARBA" id="ARBA00022989"/>
    </source>
</evidence>
<dbReference type="Pfam" id="PF03798">
    <property type="entry name" value="TRAM_LAG1_CLN8"/>
    <property type="match status" value="1"/>
</dbReference>
<gene>
    <name evidence="8" type="ORF">C5167_050233</name>
</gene>
<feature type="domain" description="TLC" evidence="7">
    <location>
        <begin position="81"/>
        <end position="295"/>
    </location>
</feature>
<evidence type="ECO:0000256" key="5">
    <source>
        <dbReference type="PROSITE-ProRule" id="PRU00205"/>
    </source>
</evidence>
<dbReference type="Proteomes" id="UP000316621">
    <property type="component" value="Chromosome 8"/>
</dbReference>
<dbReference type="Gramene" id="RZC74755">
    <property type="protein sequence ID" value="RZC74755"/>
    <property type="gene ID" value="C5167_050233"/>
</dbReference>
<feature type="transmembrane region" description="Helical" evidence="6">
    <location>
        <begin position="215"/>
        <end position="243"/>
    </location>
</feature>
<dbReference type="GO" id="GO:0046513">
    <property type="term" value="P:ceramide biosynthetic process"/>
    <property type="evidence" value="ECO:0007669"/>
    <property type="project" value="InterPro"/>
</dbReference>
<feature type="transmembrane region" description="Helical" evidence="6">
    <location>
        <begin position="137"/>
        <end position="155"/>
    </location>
</feature>
<feature type="transmembrane region" description="Helical" evidence="6">
    <location>
        <begin position="170"/>
        <end position="194"/>
    </location>
</feature>
<sequence>MSITNIGMDFVMQSVGDLDWEKESYPCYEDFLLLPLFVLFFPTVRFFLDRFIFEEVARRLILGKGYRKINVKTEETRKKIRKFKESAWKCIYYLSAEVLALSVTYDEPWFTDTRKFWVGPGDQVWPDQKLKLKLKGVYMYTAGFYTYSIFALIFWETRRSDFGVSMSHHVATAILIILSYIFRFARVGSVVLALHDTSDVFLEIGKMSKYSGFESLASSSFILFVLTWLVLRLIYYPFWILWSTSYEVLVSLDKDKHQTEGPIYYYVFNSLLYCLLVLHIYWWVLIQRMLIKQIQARGQLSDDVRSDSEGEDEHED</sequence>
<organism evidence="8 9">
    <name type="scientific">Papaver somniferum</name>
    <name type="common">Opium poppy</name>
    <dbReference type="NCBI Taxonomy" id="3469"/>
    <lineage>
        <taxon>Eukaryota</taxon>
        <taxon>Viridiplantae</taxon>
        <taxon>Streptophyta</taxon>
        <taxon>Embryophyta</taxon>
        <taxon>Tracheophyta</taxon>
        <taxon>Spermatophyta</taxon>
        <taxon>Magnoliopsida</taxon>
        <taxon>Ranunculales</taxon>
        <taxon>Papaveraceae</taxon>
        <taxon>Papaveroideae</taxon>
        <taxon>Papaver</taxon>
    </lineage>
</organism>
<dbReference type="AlphaFoldDB" id="A0A4Y7KS97"/>
<dbReference type="PANTHER" id="PTHR12560">
    <property type="entry name" value="LONGEVITY ASSURANCE FACTOR 1 LAG1"/>
    <property type="match status" value="1"/>
</dbReference>
<feature type="transmembrane region" description="Helical" evidence="6">
    <location>
        <begin position="263"/>
        <end position="284"/>
    </location>
</feature>
<dbReference type="SMART" id="SM00724">
    <property type="entry name" value="TLC"/>
    <property type="match status" value="1"/>
</dbReference>
<keyword evidence="9" id="KW-1185">Reference proteome</keyword>
<comment type="subcellular location">
    <subcellularLocation>
        <location evidence="1">Endoplasmic reticulum membrane</location>
        <topology evidence="1">Multi-pass membrane protein</topology>
    </subcellularLocation>
</comment>
<evidence type="ECO:0000313" key="8">
    <source>
        <dbReference type="EMBL" id="RZC74755.1"/>
    </source>
</evidence>
<dbReference type="EMBL" id="CM010722">
    <property type="protein sequence ID" value="RZC74755.1"/>
    <property type="molecule type" value="Genomic_DNA"/>
</dbReference>
<dbReference type="GO" id="GO:0050291">
    <property type="term" value="F:sphingosine N-acyltransferase activity"/>
    <property type="evidence" value="ECO:0007669"/>
    <property type="project" value="InterPro"/>
</dbReference>
<feature type="transmembrane region" description="Helical" evidence="6">
    <location>
        <begin position="31"/>
        <end position="48"/>
    </location>
</feature>
<dbReference type="OMA" id="THAAEFK"/>
<dbReference type="InterPro" id="IPR016439">
    <property type="entry name" value="Lag1/Lac1-like"/>
</dbReference>
<keyword evidence="3 6" id="KW-1133">Transmembrane helix</keyword>
<dbReference type="OrthoDB" id="537032at2759"/>
<reference evidence="8 9" key="1">
    <citation type="journal article" date="2018" name="Science">
        <title>The opium poppy genome and morphinan production.</title>
        <authorList>
            <person name="Guo L."/>
            <person name="Winzer T."/>
            <person name="Yang X."/>
            <person name="Li Y."/>
            <person name="Ning Z."/>
            <person name="He Z."/>
            <person name="Teodor R."/>
            <person name="Lu Y."/>
            <person name="Bowser T.A."/>
            <person name="Graham I.A."/>
            <person name="Ye K."/>
        </authorList>
    </citation>
    <scope>NUCLEOTIDE SEQUENCE [LARGE SCALE GENOMIC DNA]</scope>
    <source>
        <strain evidence="9">cv. HN1</strain>
        <tissue evidence="8">Leaves</tissue>
    </source>
</reference>
<evidence type="ECO:0000256" key="6">
    <source>
        <dbReference type="SAM" id="Phobius"/>
    </source>
</evidence>
<evidence type="ECO:0000256" key="4">
    <source>
        <dbReference type="ARBA" id="ARBA00023136"/>
    </source>
</evidence>
<evidence type="ECO:0000256" key="2">
    <source>
        <dbReference type="ARBA" id="ARBA00022692"/>
    </source>
</evidence>
<accession>A0A4Y7KS97</accession>
<protein>
    <recommendedName>
        <fullName evidence="7">TLC domain-containing protein</fullName>
    </recommendedName>
</protein>
<proteinExistence type="predicted"/>
<name>A0A4Y7KS97_PAPSO</name>
<keyword evidence="2 5" id="KW-0812">Transmembrane</keyword>
<evidence type="ECO:0000256" key="1">
    <source>
        <dbReference type="ARBA" id="ARBA00004477"/>
    </source>
</evidence>
<dbReference type="PROSITE" id="PS50922">
    <property type="entry name" value="TLC"/>
    <property type="match status" value="1"/>
</dbReference>
<dbReference type="InterPro" id="IPR006634">
    <property type="entry name" value="TLC-dom"/>
</dbReference>
<dbReference type="PANTHER" id="PTHR12560:SF49">
    <property type="entry name" value="CERAMIDE SYNTHASE 1 LOH3"/>
    <property type="match status" value="1"/>
</dbReference>
<dbReference type="PIRSF" id="PIRSF005225">
    <property type="entry name" value="LAG1_LAC1"/>
    <property type="match status" value="1"/>
</dbReference>
<evidence type="ECO:0000313" key="9">
    <source>
        <dbReference type="Proteomes" id="UP000316621"/>
    </source>
</evidence>